<dbReference type="AlphaFoldDB" id="A0A938BRG0"/>
<dbReference type="InterPro" id="IPR028082">
    <property type="entry name" value="Peripla_BP_I"/>
</dbReference>
<dbReference type="PANTHER" id="PTHR46847:SF1">
    <property type="entry name" value="D-ALLOSE-BINDING PERIPLASMIC PROTEIN-RELATED"/>
    <property type="match status" value="1"/>
</dbReference>
<dbReference type="GO" id="GO:0030246">
    <property type="term" value="F:carbohydrate binding"/>
    <property type="evidence" value="ECO:0007669"/>
    <property type="project" value="UniProtKB-ARBA"/>
</dbReference>
<dbReference type="Pfam" id="PF13407">
    <property type="entry name" value="Peripla_BP_4"/>
    <property type="match status" value="1"/>
</dbReference>
<organism evidence="6 7">
    <name type="scientific">Eiseniibacteriota bacterium</name>
    <dbReference type="NCBI Taxonomy" id="2212470"/>
    <lineage>
        <taxon>Bacteria</taxon>
        <taxon>Candidatus Eiseniibacteriota</taxon>
    </lineage>
</organism>
<dbReference type="CDD" id="cd06322">
    <property type="entry name" value="PBP1_ABC_sugar_binding-like"/>
    <property type="match status" value="1"/>
</dbReference>
<comment type="similarity">
    <text evidence="2">Belongs to the bacterial solute-binding protein 2 family.</text>
</comment>
<evidence type="ECO:0000256" key="4">
    <source>
        <dbReference type="SAM" id="MobiDB-lite"/>
    </source>
</evidence>
<dbReference type="GO" id="GO:0030313">
    <property type="term" value="C:cell envelope"/>
    <property type="evidence" value="ECO:0007669"/>
    <property type="project" value="UniProtKB-SubCell"/>
</dbReference>
<feature type="compositionally biased region" description="Low complexity" evidence="4">
    <location>
        <begin position="60"/>
        <end position="69"/>
    </location>
</feature>
<feature type="domain" description="Periplasmic binding protein" evidence="5">
    <location>
        <begin position="78"/>
        <end position="331"/>
    </location>
</feature>
<evidence type="ECO:0000256" key="2">
    <source>
        <dbReference type="ARBA" id="ARBA00007639"/>
    </source>
</evidence>
<dbReference type="InterPro" id="IPR025997">
    <property type="entry name" value="SBP_2_dom"/>
</dbReference>
<evidence type="ECO:0000256" key="3">
    <source>
        <dbReference type="ARBA" id="ARBA00022729"/>
    </source>
</evidence>
<dbReference type="Proteomes" id="UP000748308">
    <property type="component" value="Unassembled WGS sequence"/>
</dbReference>
<dbReference type="EMBL" id="VGIY01000317">
    <property type="protein sequence ID" value="MBM3318300.1"/>
    <property type="molecule type" value="Genomic_DNA"/>
</dbReference>
<comment type="caution">
    <text evidence="6">The sequence shown here is derived from an EMBL/GenBank/DDBJ whole genome shotgun (WGS) entry which is preliminary data.</text>
</comment>
<dbReference type="SUPFAM" id="SSF53822">
    <property type="entry name" value="Periplasmic binding protein-like I"/>
    <property type="match status" value="1"/>
</dbReference>
<evidence type="ECO:0000259" key="5">
    <source>
        <dbReference type="Pfam" id="PF13407"/>
    </source>
</evidence>
<reference evidence="6" key="1">
    <citation type="submission" date="2019-03" db="EMBL/GenBank/DDBJ databases">
        <title>Lake Tanganyika Metagenome-Assembled Genomes (MAGs).</title>
        <authorList>
            <person name="Tran P."/>
        </authorList>
    </citation>
    <scope>NUCLEOTIDE SEQUENCE</scope>
    <source>
        <strain evidence="6">M_DeepCast_400m_m2_100</strain>
    </source>
</reference>
<protein>
    <submittedName>
        <fullName evidence="6">Substrate-binding domain-containing protein</fullName>
    </submittedName>
</protein>
<proteinExistence type="inferred from homology"/>
<evidence type="ECO:0000256" key="1">
    <source>
        <dbReference type="ARBA" id="ARBA00004196"/>
    </source>
</evidence>
<name>A0A938BRG0_UNCEI</name>
<sequence length="353" mass="36556">MRILRRMRSRSRGWQAGRSAGTAFPLGAVVAGLGLALALAACGGGEQQSRGAEAAGGGSAAAEPASAPSRGGGGVVLGVSLLTRTHPFYQELEAGLREAAARHGYELVVQAGEFDVARQKSQLEDFIVRRVNAIIVSPCDSKSIGTSIEAANQAGIPVFTADIAVLAEGVEVVCHVASDNFAGGRLAAEAMIDGLGGRGKIAIIDHPEVESVIQRVAGFEERIAQQPEIRVAAKLPGRGSKDIAFRTAEDILQSHPDLDGIFGINDDTALGALAAVEKAGKLGRVLIVGFDAVPEARRAIAEGRIFADVVQQPLVIGRTTVEAVADYMAGKAVPPTILIPCALFTRDDAAPDS</sequence>
<comment type="subcellular location">
    <subcellularLocation>
        <location evidence="1">Cell envelope</location>
    </subcellularLocation>
</comment>
<feature type="region of interest" description="Disordered" evidence="4">
    <location>
        <begin position="50"/>
        <end position="70"/>
    </location>
</feature>
<gene>
    <name evidence="6" type="ORF">FJY75_10670</name>
</gene>
<keyword evidence="3" id="KW-0732">Signal</keyword>
<dbReference type="PANTHER" id="PTHR46847">
    <property type="entry name" value="D-ALLOSE-BINDING PERIPLASMIC PROTEIN-RELATED"/>
    <property type="match status" value="1"/>
</dbReference>
<accession>A0A938BRG0</accession>
<evidence type="ECO:0000313" key="7">
    <source>
        <dbReference type="Proteomes" id="UP000748308"/>
    </source>
</evidence>
<dbReference type="Gene3D" id="3.40.50.2300">
    <property type="match status" value="2"/>
</dbReference>
<evidence type="ECO:0000313" key="6">
    <source>
        <dbReference type="EMBL" id="MBM3318300.1"/>
    </source>
</evidence>